<protein>
    <submittedName>
        <fullName evidence="2">Uncharacterized protein</fullName>
    </submittedName>
</protein>
<proteinExistence type="predicted"/>
<dbReference type="EMBL" id="BKCJ010009822">
    <property type="protein sequence ID" value="GEU88780.1"/>
    <property type="molecule type" value="Genomic_DNA"/>
</dbReference>
<feature type="non-terminal residue" evidence="2">
    <location>
        <position position="1"/>
    </location>
</feature>
<comment type="caution">
    <text evidence="2">The sequence shown here is derived from an EMBL/GenBank/DDBJ whole genome shotgun (WGS) entry which is preliminary data.</text>
</comment>
<dbReference type="AlphaFoldDB" id="A0A6L2NRQ0"/>
<feature type="region of interest" description="Disordered" evidence="1">
    <location>
        <begin position="186"/>
        <end position="207"/>
    </location>
</feature>
<accession>A0A6L2NRQ0</accession>
<gene>
    <name evidence="2" type="ORF">Tci_060758</name>
</gene>
<reference evidence="2" key="1">
    <citation type="journal article" date="2019" name="Sci. Rep.">
        <title>Draft genome of Tanacetum cinerariifolium, the natural source of mosquito coil.</title>
        <authorList>
            <person name="Yamashiro T."/>
            <person name="Shiraishi A."/>
            <person name="Satake H."/>
            <person name="Nakayama K."/>
        </authorList>
    </citation>
    <scope>NUCLEOTIDE SEQUENCE</scope>
</reference>
<name>A0A6L2NRQ0_TANCI</name>
<evidence type="ECO:0000313" key="2">
    <source>
        <dbReference type="EMBL" id="GEU88780.1"/>
    </source>
</evidence>
<evidence type="ECO:0000256" key="1">
    <source>
        <dbReference type="SAM" id="MobiDB-lite"/>
    </source>
</evidence>
<sequence length="207" mass="23544">VAKERITNLDADEDVILKNVAAVAKDVAVVEKDAEIKENADVQGRQADATITTADTPITVATTAPSAARRRKRVVIRDLEETTTSSIIIHSEPKSKDKGKRIIDEVIEQVQRKEKEENDVMRCQALKRKPQTEGQSRKNMMIYLKNMVGFKMDYFKGMTYDDILLIFKKYFNSNVAFLEKTREQMEEEDSKALKRASKSQAEKSAKK</sequence>
<organism evidence="2">
    <name type="scientific">Tanacetum cinerariifolium</name>
    <name type="common">Dalmatian daisy</name>
    <name type="synonym">Chrysanthemum cinerariifolium</name>
    <dbReference type="NCBI Taxonomy" id="118510"/>
    <lineage>
        <taxon>Eukaryota</taxon>
        <taxon>Viridiplantae</taxon>
        <taxon>Streptophyta</taxon>
        <taxon>Embryophyta</taxon>
        <taxon>Tracheophyta</taxon>
        <taxon>Spermatophyta</taxon>
        <taxon>Magnoliopsida</taxon>
        <taxon>eudicotyledons</taxon>
        <taxon>Gunneridae</taxon>
        <taxon>Pentapetalae</taxon>
        <taxon>asterids</taxon>
        <taxon>campanulids</taxon>
        <taxon>Asterales</taxon>
        <taxon>Asteraceae</taxon>
        <taxon>Asteroideae</taxon>
        <taxon>Anthemideae</taxon>
        <taxon>Anthemidinae</taxon>
        <taxon>Tanacetum</taxon>
    </lineage>
</organism>